<gene>
    <name evidence="3" type="ORF">SAMN05421773_103373</name>
</gene>
<dbReference type="Proteomes" id="UP000199207">
    <property type="component" value="Unassembled WGS sequence"/>
</dbReference>
<name>A0A1I1JDB0_9ACTN</name>
<dbReference type="Gene3D" id="3.90.400.10">
    <property type="entry name" value="Oligo-1,6-glucosidase, Domain 2"/>
    <property type="match status" value="1"/>
</dbReference>
<evidence type="ECO:0000313" key="4">
    <source>
        <dbReference type="Proteomes" id="UP000199207"/>
    </source>
</evidence>
<dbReference type="PANTHER" id="PTHR10357:SF179">
    <property type="entry name" value="NEUTRAL AND BASIC AMINO ACID TRANSPORT PROTEIN RBAT"/>
    <property type="match status" value="1"/>
</dbReference>
<accession>A0A1I1JDB0</accession>
<keyword evidence="4" id="KW-1185">Reference proteome</keyword>
<evidence type="ECO:0000313" key="3">
    <source>
        <dbReference type="EMBL" id="SFC46589.1"/>
    </source>
</evidence>
<dbReference type="InterPro" id="IPR006047">
    <property type="entry name" value="GH13_cat_dom"/>
</dbReference>
<dbReference type="InterPro" id="IPR045857">
    <property type="entry name" value="O16G_dom_2"/>
</dbReference>
<evidence type="ECO:0000256" key="1">
    <source>
        <dbReference type="ARBA" id="ARBA00008061"/>
    </source>
</evidence>
<dbReference type="PANTHER" id="PTHR10357">
    <property type="entry name" value="ALPHA-AMYLASE FAMILY MEMBER"/>
    <property type="match status" value="1"/>
</dbReference>
<feature type="domain" description="Glycosyl hydrolase family 13 catalytic" evidence="2">
    <location>
        <begin position="17"/>
        <end position="422"/>
    </location>
</feature>
<proteinExistence type="inferred from homology"/>
<dbReference type="InterPro" id="IPR017853">
    <property type="entry name" value="GH"/>
</dbReference>
<dbReference type="Pfam" id="PF00128">
    <property type="entry name" value="Alpha-amylase"/>
    <property type="match status" value="1"/>
</dbReference>
<dbReference type="Gene3D" id="3.20.20.80">
    <property type="entry name" value="Glycosidases"/>
    <property type="match status" value="1"/>
</dbReference>
<dbReference type="SMART" id="SM00642">
    <property type="entry name" value="Aamy"/>
    <property type="match status" value="1"/>
</dbReference>
<sequence>MSAVPDAPWWRSAVIYQIYIRSFADGNGDGVGDIAGIRQRLPYLRGLGADALWITPWYPSPMADHGYDVADYRDIDPVYGTLREAEELIEEAHRLGLRIIPDIVPNHTSDRHEWFRAALAAGPGSRERARYHFRPGRGPGGALPPNNWASVFGGPAWTRVAEADGRPGEWYLHLFAPGQPDLNWDHPEVAAEFASVLRFWFERGVDGFRVDVAHGLAKDGRLPDFAEDHPVAPRAHPGHPHWDRDEVQRVYREWRKLAEEFPGDRMFVAEASLRSPARLARYVAPGGLHTAFNFDFMLSRWEPRRLREVVSGTLAELSAVGAPATWVLSNHDVLRAASRLGRPQTRDWVLTRSPTDAPLDLELGLRRARAAALLMLALPGGAYLYQGEELGLAEVEDLPEEVLQDPVWERSGRTVRGRDGCRVPMPWSGQEPPFGFSPPGACAPPWLPQPPAWKDLTVAAQSGDPASMLELYRRALRLRRAHPALGEGDGPALEWLPSAPEVLAFARRPGFRCAVNLSGRPQPLPPHREVLLASGPLDGGGLPPDTAAWLTAP</sequence>
<dbReference type="OrthoDB" id="9043248at2"/>
<reference evidence="3 4" key="1">
    <citation type="submission" date="2016-10" db="EMBL/GenBank/DDBJ databases">
        <authorList>
            <person name="de Groot N.N."/>
        </authorList>
    </citation>
    <scope>NUCLEOTIDE SEQUENCE [LARGE SCALE GENOMIC DNA]</scope>
    <source>
        <strain evidence="3 4">CGMCC 4.5739</strain>
    </source>
</reference>
<dbReference type="EMBL" id="FOLM01000003">
    <property type="protein sequence ID" value="SFC46589.1"/>
    <property type="molecule type" value="Genomic_DNA"/>
</dbReference>
<dbReference type="CDD" id="cd11332">
    <property type="entry name" value="AmyAc_OligoGlu_TS"/>
    <property type="match status" value="1"/>
</dbReference>
<organism evidence="3 4">
    <name type="scientific">Streptomyces aidingensis</name>
    <dbReference type="NCBI Taxonomy" id="910347"/>
    <lineage>
        <taxon>Bacteria</taxon>
        <taxon>Bacillati</taxon>
        <taxon>Actinomycetota</taxon>
        <taxon>Actinomycetes</taxon>
        <taxon>Kitasatosporales</taxon>
        <taxon>Streptomycetaceae</taxon>
        <taxon>Streptomyces</taxon>
    </lineage>
</organism>
<protein>
    <submittedName>
        <fullName evidence="3">Alpha-glucosidase</fullName>
    </submittedName>
</protein>
<dbReference type="SUPFAM" id="SSF51445">
    <property type="entry name" value="(Trans)glycosidases"/>
    <property type="match status" value="1"/>
</dbReference>
<comment type="similarity">
    <text evidence="1">Belongs to the glycosyl hydrolase 13 family.</text>
</comment>
<dbReference type="GO" id="GO:0009313">
    <property type="term" value="P:oligosaccharide catabolic process"/>
    <property type="evidence" value="ECO:0007669"/>
    <property type="project" value="TreeGrafter"/>
</dbReference>
<dbReference type="RefSeq" id="WP_093838171.1">
    <property type="nucleotide sequence ID" value="NZ_FOLM01000003.1"/>
</dbReference>
<dbReference type="GO" id="GO:0004556">
    <property type="term" value="F:alpha-amylase activity"/>
    <property type="evidence" value="ECO:0007669"/>
    <property type="project" value="TreeGrafter"/>
</dbReference>
<dbReference type="AlphaFoldDB" id="A0A1I1JDB0"/>
<evidence type="ECO:0000259" key="2">
    <source>
        <dbReference type="SMART" id="SM00642"/>
    </source>
</evidence>
<dbReference type="STRING" id="910347.SAMN05421773_103373"/>